<dbReference type="Gene3D" id="3.40.50.720">
    <property type="entry name" value="NAD(P)-binding Rossmann-like Domain"/>
    <property type="match status" value="1"/>
</dbReference>
<gene>
    <name evidence="3" type="ORF">FP2506_01385</name>
</gene>
<dbReference type="InterPro" id="IPR001509">
    <property type="entry name" value="Epimerase_deHydtase"/>
</dbReference>
<evidence type="ECO:0000313" key="4">
    <source>
        <dbReference type="Proteomes" id="UP000004310"/>
    </source>
</evidence>
<dbReference type="eggNOG" id="COG0451">
    <property type="taxonomic scope" value="Bacteria"/>
</dbReference>
<dbReference type="RefSeq" id="WP_007065427.1">
    <property type="nucleotide sequence ID" value="NZ_DS022272.1"/>
</dbReference>
<keyword evidence="4" id="KW-1185">Reference proteome</keyword>
<dbReference type="Pfam" id="PF01370">
    <property type="entry name" value="Epimerase"/>
    <property type="match status" value="1"/>
</dbReference>
<reference evidence="3 4" key="1">
    <citation type="journal article" date="2010" name="J. Bacteriol.">
        <title>Genome sequence of Fulvimarina pelagi HTCC2506T, a Mn(II)-oxidizing alphaproteobacterium possessing an aerobic anoxygenic photosynthetic gene cluster and Xanthorhodopsin.</title>
        <authorList>
            <person name="Kang I."/>
            <person name="Oh H.M."/>
            <person name="Lim S.I."/>
            <person name="Ferriera S."/>
            <person name="Giovannoni S.J."/>
            <person name="Cho J.C."/>
        </authorList>
    </citation>
    <scope>NUCLEOTIDE SEQUENCE [LARGE SCALE GENOMIC DNA]</scope>
    <source>
        <strain evidence="3 4">HTCC2506</strain>
    </source>
</reference>
<feature type="domain" description="NAD-dependent epimerase/dehydratase" evidence="2">
    <location>
        <begin position="114"/>
        <end position="192"/>
    </location>
</feature>
<organism evidence="3 4">
    <name type="scientific">Fulvimarina pelagi HTCC2506</name>
    <dbReference type="NCBI Taxonomy" id="314231"/>
    <lineage>
        <taxon>Bacteria</taxon>
        <taxon>Pseudomonadati</taxon>
        <taxon>Pseudomonadota</taxon>
        <taxon>Alphaproteobacteria</taxon>
        <taxon>Hyphomicrobiales</taxon>
        <taxon>Aurantimonadaceae</taxon>
        <taxon>Fulvimarina</taxon>
    </lineage>
</organism>
<evidence type="ECO:0000256" key="1">
    <source>
        <dbReference type="ARBA" id="ARBA00023027"/>
    </source>
</evidence>
<evidence type="ECO:0000313" key="3">
    <source>
        <dbReference type="EMBL" id="EAU41378.1"/>
    </source>
</evidence>
<dbReference type="InterPro" id="IPR036291">
    <property type="entry name" value="NAD(P)-bd_dom_sf"/>
</dbReference>
<sequence length="298" mass="32214">MKLFVFGYGYSASHYVDRLPPSRVLGVTVRSVEKAESLAKGRLSAFVFDGESFDPDVANALGEATHILVSVPPGHTAPPEAQVGGANAPEGDPVLKVYGETIAEQCPELRWIGYLSTVGVYGDHGGGWVDEETPVDPRSERSKSRVTAERGWLTLAERRGVPLAILRLSGIYGPGRNQFESLKSGKAKRLIKPGQVFNRIHVDDIAGSLELLAERTVGGIFNVTDDEPAPPQDVVTYAAELAGVEPPPEVNFEQADLSSMARSFYGDNKRVSNAKIKAAGYEFRYPTYREALAALKPG</sequence>
<dbReference type="AlphaFoldDB" id="Q0G220"/>
<dbReference type="HOGENOM" id="CLU_007383_11_3_5"/>
<dbReference type="STRING" id="217511.GCA_001463845_02213"/>
<dbReference type="EMBL" id="AATP01000003">
    <property type="protein sequence ID" value="EAU41378.1"/>
    <property type="molecule type" value="Genomic_DNA"/>
</dbReference>
<name>Q0G220_9HYPH</name>
<evidence type="ECO:0000259" key="2">
    <source>
        <dbReference type="Pfam" id="PF01370"/>
    </source>
</evidence>
<protein>
    <recommendedName>
        <fullName evidence="2">NAD-dependent epimerase/dehydratase domain-containing protein</fullName>
    </recommendedName>
</protein>
<dbReference type="CDD" id="cd05266">
    <property type="entry name" value="SDR_a4"/>
    <property type="match status" value="1"/>
</dbReference>
<dbReference type="SUPFAM" id="SSF51735">
    <property type="entry name" value="NAD(P)-binding Rossmann-fold domains"/>
    <property type="match status" value="1"/>
</dbReference>
<dbReference type="Proteomes" id="UP000004310">
    <property type="component" value="Unassembled WGS sequence"/>
</dbReference>
<dbReference type="PANTHER" id="PTHR43574">
    <property type="entry name" value="EPIMERASE-RELATED"/>
    <property type="match status" value="1"/>
</dbReference>
<proteinExistence type="predicted"/>
<comment type="caution">
    <text evidence="3">The sequence shown here is derived from an EMBL/GenBank/DDBJ whole genome shotgun (WGS) entry which is preliminary data.</text>
</comment>
<accession>Q0G220</accession>
<keyword evidence="1" id="KW-0520">NAD</keyword>